<evidence type="ECO:0000313" key="2">
    <source>
        <dbReference type="Proteomes" id="UP000636793"/>
    </source>
</evidence>
<reference evidence="1" key="2">
    <citation type="submission" date="2020-09" db="EMBL/GenBank/DDBJ databases">
        <authorList>
            <person name="Sun Q."/>
            <person name="Zhou Y."/>
        </authorList>
    </citation>
    <scope>NUCLEOTIDE SEQUENCE</scope>
    <source>
        <strain evidence="1">CGMCC 1.15085</strain>
    </source>
</reference>
<dbReference type="AlphaFoldDB" id="A0A916WW52"/>
<accession>A0A916WW52</accession>
<dbReference type="SUPFAM" id="SSF50475">
    <property type="entry name" value="FMN-binding split barrel"/>
    <property type="match status" value="1"/>
</dbReference>
<protein>
    <submittedName>
        <fullName evidence="1">Pyridoxamine 5'-phosphate oxidase</fullName>
    </submittedName>
</protein>
<comment type="caution">
    <text evidence="1">The sequence shown here is derived from an EMBL/GenBank/DDBJ whole genome shotgun (WGS) entry which is preliminary data.</text>
</comment>
<dbReference type="Proteomes" id="UP000636793">
    <property type="component" value="Unassembled WGS sequence"/>
</dbReference>
<sequence length="148" mass="16362">MNSQSSGSVSHLSAGECWELVRSASVGRLAVTVDDRPDIFPLNHWVDHQTVVVRTGAGTKLAGAIGHHVAFEVDGYDEDSREAWSVVIKGFASSVEQLHDVLHTLQLPLVPWQEGAKPFFVRIEPGTISGRRFRIAGADRADRRHRDR</sequence>
<dbReference type="RefSeq" id="WP_188837520.1">
    <property type="nucleotide sequence ID" value="NZ_BMHI01000004.1"/>
</dbReference>
<dbReference type="EMBL" id="BMHI01000004">
    <property type="protein sequence ID" value="GGB34619.1"/>
    <property type="molecule type" value="Genomic_DNA"/>
</dbReference>
<organism evidence="1 2">
    <name type="scientific">Flexivirga endophytica</name>
    <dbReference type="NCBI Taxonomy" id="1849103"/>
    <lineage>
        <taxon>Bacteria</taxon>
        <taxon>Bacillati</taxon>
        <taxon>Actinomycetota</taxon>
        <taxon>Actinomycetes</taxon>
        <taxon>Micrococcales</taxon>
        <taxon>Dermacoccaceae</taxon>
        <taxon>Flexivirga</taxon>
    </lineage>
</organism>
<dbReference type="Gene3D" id="2.30.110.10">
    <property type="entry name" value="Electron Transport, Fmn-binding Protein, Chain A"/>
    <property type="match status" value="1"/>
</dbReference>
<dbReference type="Pfam" id="PF12900">
    <property type="entry name" value="Pyridox_ox_2"/>
    <property type="match status" value="1"/>
</dbReference>
<evidence type="ECO:0000313" key="1">
    <source>
        <dbReference type="EMBL" id="GGB34619.1"/>
    </source>
</evidence>
<proteinExistence type="predicted"/>
<keyword evidence="2" id="KW-1185">Reference proteome</keyword>
<gene>
    <name evidence="1" type="ORF">GCM10011492_26600</name>
</gene>
<dbReference type="InterPro" id="IPR012349">
    <property type="entry name" value="Split_barrel_FMN-bd"/>
</dbReference>
<dbReference type="InterPro" id="IPR024747">
    <property type="entry name" value="Pyridox_Oxase-rel"/>
</dbReference>
<reference evidence="1" key="1">
    <citation type="journal article" date="2014" name="Int. J. Syst. Evol. Microbiol.">
        <title>Complete genome sequence of Corynebacterium casei LMG S-19264T (=DSM 44701T), isolated from a smear-ripened cheese.</title>
        <authorList>
            <consortium name="US DOE Joint Genome Institute (JGI-PGF)"/>
            <person name="Walter F."/>
            <person name="Albersmeier A."/>
            <person name="Kalinowski J."/>
            <person name="Ruckert C."/>
        </authorList>
    </citation>
    <scope>NUCLEOTIDE SEQUENCE</scope>
    <source>
        <strain evidence="1">CGMCC 1.15085</strain>
    </source>
</reference>
<name>A0A916WW52_9MICO</name>